<dbReference type="OrthoDB" id="5859781at2759"/>
<sequence length="1086" mass="120454">MQQDNVGTDTFFVEPAIVSDDDGPLTLVLSGENAEGTDGIIANGAMSSGEKSMDHEVPSTSLNGDDDGEECAEDIEMSVSFVSEGIGNEELKDAFEKVGRRRSARKHKQISGLKTSAAYDKEKFAIHSESQRLIREAEVHLPAYKPRQYSTFVEFRKALRGEKSPPAPIHRTVENGTQNVNGGCHGRSAINSGVGCPAGRLTSTLSSSTIGVPATGILKLPEVLSPPRLLEANDDDVIDLLEDENPAKSARNTHLNKLLSRFIDSMKAADLSEKTDSKRTVEYSILTKVPDAQTGRLSLQLGTVAYKPNHSKAVTFTDRRMWARHRLELQAIMRSKRLRHYDERMQHYETPELSSKKSNNDSDEAEEWLECDESDFSTGTEQEEDEDMDEDEDEDGEVPNMSRIQKNVNPFADDEAEESDDNDSDDDDRVDDVGTSQLSATEICESLSGNSPAAVRAYQGLASRACTEPGEVDLFAIDTTLPVNSMSVVFIHLESLEAHDAYKMLPFAHHENPVPCDVSSAKILNRSWNGTPYSMLFSQKQIPLQDMGISEYLSIENNKSDGNLSNPPPLQAQICLSSTQLTLPEDVINNDPDHESAVLNTSSTQASLCAHGFGQNPQDASNISLFSNYENQSHFSSDAQTTQVNAKPSLNTDTESSAGAVNTHAADTQYPGETQEISKTRRRLKRLQNSGGNLDDEADFECASKRRALFSEQTPRIKGNREMSNLPDKSQAKNTHLADSADILTTVGDEDEEEEAGDCYDFIDIEGVDEGTECSSNSEIEVLRIPEREKSRPKYKPKDFIDDEAELSGDEAERAIYMDEEEDIDDDSDLHSLKDFVDEKAIDDRTGKLRRQVERVYNRIQNDDDQRRVRYLKEMFLEDGDLYEEDGRVRQRRFRWRGLDKEDLSYTKGTESDEEDEEGEEEGWVGGASVFSALVSQGAGVMSRWLLQGSSGSPSGKVSKTESASISSKDADTPSLLVKSIDGTSNMEFGGSSVSIVSLSLAVACEKCVFFYFSISILLCAFRFLISTKKLFSQRFSSNSHKESHRCSLDPLQRTISGRICSTVPLLCDHLLRHHFDELDIRSAKH</sequence>
<comment type="subcellular location">
    <subcellularLocation>
        <location evidence="1">Nucleus</location>
    </subcellularLocation>
</comment>
<organism evidence="8">
    <name type="scientific">Taenia asiatica</name>
    <name type="common">Asian tapeworm</name>
    <dbReference type="NCBI Taxonomy" id="60517"/>
    <lineage>
        <taxon>Eukaryota</taxon>
        <taxon>Metazoa</taxon>
        <taxon>Spiralia</taxon>
        <taxon>Lophotrochozoa</taxon>
        <taxon>Platyhelminthes</taxon>
        <taxon>Cestoda</taxon>
        <taxon>Eucestoda</taxon>
        <taxon>Cyclophyllidea</taxon>
        <taxon>Taeniidae</taxon>
        <taxon>Taenia</taxon>
    </lineage>
</organism>
<reference evidence="6 7" key="2">
    <citation type="submission" date="2018-11" db="EMBL/GenBank/DDBJ databases">
        <authorList>
            <consortium name="Pathogen Informatics"/>
        </authorList>
    </citation>
    <scope>NUCLEOTIDE SEQUENCE [LARGE SCALE GENOMIC DNA]</scope>
</reference>
<keyword evidence="5" id="KW-0472">Membrane</keyword>
<evidence type="ECO:0000256" key="1">
    <source>
        <dbReference type="ARBA" id="ARBA00004123"/>
    </source>
</evidence>
<feature type="compositionally biased region" description="Polar residues" evidence="4">
    <location>
        <begin position="648"/>
        <end position="660"/>
    </location>
</feature>
<proteinExistence type="predicted"/>
<feature type="compositionally biased region" description="Acidic residues" evidence="4">
    <location>
        <begin position="361"/>
        <end position="397"/>
    </location>
</feature>
<evidence type="ECO:0000256" key="3">
    <source>
        <dbReference type="ARBA" id="ARBA00023242"/>
    </source>
</evidence>
<accession>A0A0R3W628</accession>
<feature type="transmembrane region" description="Helical" evidence="5">
    <location>
        <begin position="1009"/>
        <end position="1026"/>
    </location>
</feature>
<dbReference type="GO" id="GO:0010997">
    <property type="term" value="F:anaphase-promoting complex binding"/>
    <property type="evidence" value="ECO:0007669"/>
    <property type="project" value="TreeGrafter"/>
</dbReference>
<name>A0A0R3W628_TAEAS</name>
<feature type="compositionally biased region" description="Acidic residues" evidence="4">
    <location>
        <begin position="412"/>
        <end position="430"/>
    </location>
</feature>
<keyword evidence="7" id="KW-1185">Reference proteome</keyword>
<dbReference type="STRING" id="60517.A0A0R3W628"/>
<evidence type="ECO:0000313" key="6">
    <source>
        <dbReference type="EMBL" id="VDK35362.1"/>
    </source>
</evidence>
<gene>
    <name evidence="6" type="ORF">TASK_LOCUS5621</name>
</gene>
<reference evidence="8" key="1">
    <citation type="submission" date="2017-02" db="UniProtKB">
        <authorList>
            <consortium name="WormBaseParasite"/>
        </authorList>
    </citation>
    <scope>IDENTIFICATION</scope>
</reference>
<keyword evidence="5" id="KW-0812">Transmembrane</keyword>
<dbReference type="GO" id="GO:0007095">
    <property type="term" value="P:mitotic G2 DNA damage checkpoint signaling"/>
    <property type="evidence" value="ECO:0007669"/>
    <property type="project" value="TreeGrafter"/>
</dbReference>
<keyword evidence="3" id="KW-0539">Nucleus</keyword>
<evidence type="ECO:0000313" key="8">
    <source>
        <dbReference type="WBParaSite" id="TASK_0000562001-mRNA-1"/>
    </source>
</evidence>
<dbReference type="GO" id="GO:0033314">
    <property type="term" value="P:mitotic DNA replication checkpoint signaling"/>
    <property type="evidence" value="ECO:0007669"/>
    <property type="project" value="TreeGrafter"/>
</dbReference>
<dbReference type="AlphaFoldDB" id="A0A0R3W628"/>
<dbReference type="EMBL" id="UYRS01018429">
    <property type="protein sequence ID" value="VDK35362.1"/>
    <property type="molecule type" value="Genomic_DNA"/>
</dbReference>
<evidence type="ECO:0000256" key="2">
    <source>
        <dbReference type="ARBA" id="ARBA00022553"/>
    </source>
</evidence>
<dbReference type="PANTHER" id="PTHR14396:SF10">
    <property type="entry name" value="CLASPIN"/>
    <property type="match status" value="1"/>
</dbReference>
<evidence type="ECO:0000256" key="4">
    <source>
        <dbReference type="SAM" id="MobiDB-lite"/>
    </source>
</evidence>
<keyword evidence="5" id="KW-1133">Transmembrane helix</keyword>
<dbReference type="Proteomes" id="UP000282613">
    <property type="component" value="Unassembled WGS sequence"/>
</dbReference>
<dbReference type="WBParaSite" id="TASK_0000562001-mRNA-1">
    <property type="protein sequence ID" value="TASK_0000562001-mRNA-1"/>
    <property type="gene ID" value="TASK_0000562001"/>
</dbReference>
<dbReference type="GO" id="GO:0005634">
    <property type="term" value="C:nucleus"/>
    <property type="evidence" value="ECO:0007669"/>
    <property type="project" value="UniProtKB-SubCell"/>
</dbReference>
<protein>
    <submittedName>
        <fullName evidence="8">Claspin</fullName>
    </submittedName>
</protein>
<evidence type="ECO:0000256" key="5">
    <source>
        <dbReference type="SAM" id="Phobius"/>
    </source>
</evidence>
<evidence type="ECO:0000313" key="7">
    <source>
        <dbReference type="Proteomes" id="UP000282613"/>
    </source>
</evidence>
<feature type="region of interest" description="Disordered" evidence="4">
    <location>
        <begin position="648"/>
        <end position="667"/>
    </location>
</feature>
<dbReference type="InterPro" id="IPR024146">
    <property type="entry name" value="Claspin"/>
</dbReference>
<dbReference type="PANTHER" id="PTHR14396">
    <property type="entry name" value="CLASPIN"/>
    <property type="match status" value="1"/>
</dbReference>
<feature type="compositionally biased region" description="Basic and acidic residues" evidence="4">
    <location>
        <begin position="349"/>
        <end position="360"/>
    </location>
</feature>
<keyword evidence="2" id="KW-0597">Phosphoprotein</keyword>
<feature type="region of interest" description="Disordered" evidence="4">
    <location>
        <begin position="349"/>
        <end position="433"/>
    </location>
</feature>